<comment type="caution">
    <text evidence="1">The sequence shown here is derived from an EMBL/GenBank/DDBJ whole genome shotgun (WGS) entry which is preliminary data.</text>
</comment>
<organism evidence="1 2">
    <name type="scientific">Timema podura</name>
    <name type="common">Walking stick</name>
    <dbReference type="NCBI Taxonomy" id="61482"/>
    <lineage>
        <taxon>Eukaryota</taxon>
        <taxon>Metazoa</taxon>
        <taxon>Ecdysozoa</taxon>
        <taxon>Arthropoda</taxon>
        <taxon>Hexapoda</taxon>
        <taxon>Insecta</taxon>
        <taxon>Pterygota</taxon>
        <taxon>Neoptera</taxon>
        <taxon>Polyneoptera</taxon>
        <taxon>Phasmatodea</taxon>
        <taxon>Timematodea</taxon>
        <taxon>Timematoidea</taxon>
        <taxon>Timematidae</taxon>
        <taxon>Timema</taxon>
    </lineage>
</organism>
<gene>
    <name evidence="1" type="ORF">TPAB3V08_LOCUS14924</name>
</gene>
<protein>
    <submittedName>
        <fullName evidence="1">Uncharacterized protein</fullName>
    </submittedName>
</protein>
<dbReference type="Proteomes" id="UP001153148">
    <property type="component" value="Unassembled WGS sequence"/>
</dbReference>
<keyword evidence="2" id="KW-1185">Reference proteome</keyword>
<sequence>MLDIRDMVVGSIPTTFNKELNVASISTDIVHDFDIDGIVKSLKSMFSPKSQLHSRKFREYCEHMLTPEINGAAEALIRELVRLQNRLYQRDPIKAQMKRRYVAGLRELKKYVSLKKLKLLIIAPDIDRIECKGTVNKSV</sequence>
<dbReference type="SUPFAM" id="SSF55315">
    <property type="entry name" value="L30e-like"/>
    <property type="match status" value="1"/>
</dbReference>
<dbReference type="PANTHER" id="PTHR13284:SF4">
    <property type="entry name" value="C2H2-TYPE DOMAIN-CONTAINING PROTEIN"/>
    <property type="match status" value="1"/>
</dbReference>
<reference evidence="1" key="1">
    <citation type="submission" date="2021-03" db="EMBL/GenBank/DDBJ databases">
        <authorList>
            <person name="Tran Van P."/>
        </authorList>
    </citation>
    <scope>NUCLEOTIDE SEQUENCE</scope>
</reference>
<name>A0ABN7PP86_TIMPD</name>
<dbReference type="PANTHER" id="PTHR13284">
    <property type="entry name" value="GH01354P"/>
    <property type="match status" value="1"/>
</dbReference>
<dbReference type="InterPro" id="IPR029064">
    <property type="entry name" value="Ribosomal_eL30-like_sf"/>
</dbReference>
<feature type="non-terminal residue" evidence="1">
    <location>
        <position position="139"/>
    </location>
</feature>
<proteinExistence type="predicted"/>
<dbReference type="InterPro" id="IPR040051">
    <property type="entry name" value="SECISBP2"/>
</dbReference>
<evidence type="ECO:0000313" key="2">
    <source>
        <dbReference type="Proteomes" id="UP001153148"/>
    </source>
</evidence>
<evidence type="ECO:0000313" key="1">
    <source>
        <dbReference type="EMBL" id="CAG2067981.1"/>
    </source>
</evidence>
<dbReference type="Gene3D" id="3.30.1330.30">
    <property type="match status" value="1"/>
</dbReference>
<accession>A0ABN7PP86</accession>
<dbReference type="EMBL" id="CAJPIN010079376">
    <property type="protein sequence ID" value="CAG2067981.1"/>
    <property type="molecule type" value="Genomic_DNA"/>
</dbReference>